<dbReference type="EMBL" id="FOUT01000012">
    <property type="protein sequence ID" value="SFN38407.1"/>
    <property type="molecule type" value="Genomic_DNA"/>
</dbReference>
<dbReference type="AlphaFoldDB" id="A0A1I4YKA9"/>
<keyword evidence="1" id="KW-0472">Membrane</keyword>
<proteinExistence type="predicted"/>
<dbReference type="RefSeq" id="WP_024982183.1">
    <property type="nucleotide sequence ID" value="NZ_CBCRUM010000015.1"/>
</dbReference>
<feature type="transmembrane region" description="Helical" evidence="1">
    <location>
        <begin position="21"/>
        <end position="41"/>
    </location>
</feature>
<dbReference type="Proteomes" id="UP000182961">
    <property type="component" value="Unassembled WGS sequence"/>
</dbReference>
<evidence type="ECO:0000313" key="3">
    <source>
        <dbReference type="Proteomes" id="UP000182961"/>
    </source>
</evidence>
<evidence type="ECO:0000313" key="2">
    <source>
        <dbReference type="EMBL" id="SFN38407.1"/>
    </source>
</evidence>
<sequence>MKATSTQKKINLPIDQKKSSLRYYTKSILAVLVFMIGSSLIHAQNSCKSKLQVEKNRNSRSISSEGTQYRLLISNETSNQASFNLKAIDINKNCTNNDGSSTSNNVNLNFFFTDVDSNPISDIVLNSGETKSFLVKLTIPSGTPYNRWNCTEIAATSNDCSNYSITTILHTLVSDPNQE</sequence>
<accession>A0A1I4YKA9</accession>
<dbReference type="eggNOG" id="ENOG50336I1">
    <property type="taxonomic scope" value="Bacteria"/>
</dbReference>
<protein>
    <recommendedName>
        <fullName evidence="4">Fn3-like domain-containing protein</fullName>
    </recommendedName>
</protein>
<evidence type="ECO:0000256" key="1">
    <source>
        <dbReference type="SAM" id="Phobius"/>
    </source>
</evidence>
<evidence type="ECO:0008006" key="4">
    <source>
        <dbReference type="Google" id="ProtNLM"/>
    </source>
</evidence>
<keyword evidence="3" id="KW-1185">Reference proteome</keyword>
<organism evidence="2 3">
    <name type="scientific">Flavobacterium succinicans</name>
    <dbReference type="NCBI Taxonomy" id="29536"/>
    <lineage>
        <taxon>Bacteria</taxon>
        <taxon>Pseudomonadati</taxon>
        <taxon>Bacteroidota</taxon>
        <taxon>Flavobacteriia</taxon>
        <taxon>Flavobacteriales</taxon>
        <taxon>Flavobacteriaceae</taxon>
        <taxon>Flavobacterium</taxon>
    </lineage>
</organism>
<name>A0A1I4YKA9_9FLAO</name>
<keyword evidence="1" id="KW-0812">Transmembrane</keyword>
<reference evidence="3" key="1">
    <citation type="submission" date="2016-10" db="EMBL/GenBank/DDBJ databases">
        <authorList>
            <person name="Varghese N."/>
            <person name="Submissions S."/>
        </authorList>
    </citation>
    <scope>NUCLEOTIDE SEQUENCE [LARGE SCALE GENOMIC DNA]</scope>
    <source>
        <strain evidence="3">DSM 4002</strain>
    </source>
</reference>
<gene>
    <name evidence="2" type="ORF">SAMN05444143_1122</name>
</gene>
<keyword evidence="1" id="KW-1133">Transmembrane helix</keyword>